<evidence type="ECO:0000256" key="2">
    <source>
        <dbReference type="ARBA" id="ARBA00022771"/>
    </source>
</evidence>
<dbReference type="InterPro" id="IPR008913">
    <property type="entry name" value="Znf_CHY"/>
</dbReference>
<dbReference type="PANTHER" id="PTHR28082:SF1">
    <property type="entry name" value="HELPER OF TIM PROTEIN 13"/>
    <property type="match status" value="1"/>
</dbReference>
<dbReference type="InterPro" id="IPR037274">
    <property type="entry name" value="Znf_CHY_sf"/>
</dbReference>
<dbReference type="Pfam" id="PF05495">
    <property type="entry name" value="zf-CHY"/>
    <property type="match status" value="1"/>
</dbReference>
<dbReference type="PANTHER" id="PTHR28082">
    <property type="entry name" value="ZINC FINGER PROTEIN"/>
    <property type="match status" value="1"/>
</dbReference>
<keyword evidence="1" id="KW-0479">Metal-binding</keyword>
<gene>
    <name evidence="5" type="ORF">HLPCO_001713</name>
</gene>
<keyword evidence="6" id="KW-1185">Reference proteome</keyword>
<feature type="domain" description="CHY-type" evidence="4">
    <location>
        <begin position="12"/>
        <end position="93"/>
    </location>
</feature>
<reference evidence="5 6" key="2">
    <citation type="journal article" date="2013" name="PLoS ONE">
        <title>INDIGO - INtegrated Data Warehouse of MIcrobial GenOmes with Examples from the Red Sea Extremophiles.</title>
        <authorList>
            <person name="Alam I."/>
            <person name="Antunes A."/>
            <person name="Kamau A.A."/>
            <person name="Ba Alawi W."/>
            <person name="Kalkatawi M."/>
            <person name="Stingl U."/>
            <person name="Bajic V.B."/>
        </authorList>
    </citation>
    <scope>NUCLEOTIDE SEQUENCE [LARGE SCALE GENOMIC DNA]</scope>
    <source>
        <strain evidence="5 6">SSD-17B</strain>
    </source>
</reference>
<dbReference type="EMBL" id="AFNU02000005">
    <property type="protein sequence ID" value="ERJ12186.1"/>
    <property type="molecule type" value="Genomic_DNA"/>
</dbReference>
<proteinExistence type="predicted"/>
<name>F7PTM2_9MOLU</name>
<dbReference type="Proteomes" id="UP000005707">
    <property type="component" value="Unassembled WGS sequence"/>
</dbReference>
<dbReference type="InterPro" id="IPR016694">
    <property type="entry name" value="UCP017292"/>
</dbReference>
<dbReference type="InParanoid" id="F7PTM2"/>
<protein>
    <submittedName>
        <fullName evidence="5">CHY zinc finger family protein</fullName>
    </submittedName>
</protein>
<dbReference type="SUPFAM" id="SSF161219">
    <property type="entry name" value="CHY zinc finger-like"/>
    <property type="match status" value="1"/>
</dbReference>
<keyword evidence="2" id="KW-0863">Zinc-finger</keyword>
<dbReference type="eggNOG" id="COG4357">
    <property type="taxonomic scope" value="Bacteria"/>
</dbReference>
<sequence>MNIHSREVIGIEVDQNTRCTHYHKKEDVIAIKFKCCDTYYPCIKCHNELSTHEAVVWSKDEYYEKAILCGVCGTELTIKQYMACDSICPNCESNFNKGCKAHYHLYFEIE</sequence>
<dbReference type="STRING" id="1033810.HLPCO_001713"/>
<dbReference type="GO" id="GO:0045041">
    <property type="term" value="P:protein import into mitochondrial intermembrane space"/>
    <property type="evidence" value="ECO:0007669"/>
    <property type="project" value="TreeGrafter"/>
</dbReference>
<dbReference type="GO" id="GO:0008270">
    <property type="term" value="F:zinc ion binding"/>
    <property type="evidence" value="ECO:0007669"/>
    <property type="project" value="UniProtKB-KW"/>
</dbReference>
<keyword evidence="3" id="KW-0862">Zinc</keyword>
<dbReference type="AlphaFoldDB" id="F7PTM2"/>
<evidence type="ECO:0000256" key="1">
    <source>
        <dbReference type="ARBA" id="ARBA00022723"/>
    </source>
</evidence>
<evidence type="ECO:0000256" key="3">
    <source>
        <dbReference type="ARBA" id="ARBA00022833"/>
    </source>
</evidence>
<organism evidence="5 6">
    <name type="scientific">Haloplasma contractile SSD-17B</name>
    <dbReference type="NCBI Taxonomy" id="1033810"/>
    <lineage>
        <taxon>Bacteria</taxon>
        <taxon>Bacillati</taxon>
        <taxon>Mycoplasmatota</taxon>
        <taxon>Mollicutes</taxon>
        <taxon>Haloplasmatales</taxon>
        <taxon>Haloplasmataceae</taxon>
        <taxon>Haloplasma</taxon>
    </lineage>
</organism>
<accession>F7PTM2</accession>
<evidence type="ECO:0000313" key="5">
    <source>
        <dbReference type="EMBL" id="ERJ12186.1"/>
    </source>
</evidence>
<dbReference type="InterPro" id="IPR052604">
    <property type="entry name" value="Mito_Tim_assembly_helper"/>
</dbReference>
<evidence type="ECO:0000313" key="6">
    <source>
        <dbReference type="Proteomes" id="UP000005707"/>
    </source>
</evidence>
<comment type="caution">
    <text evidence="5">The sequence shown here is derived from an EMBL/GenBank/DDBJ whole genome shotgun (WGS) entry which is preliminary data.</text>
</comment>
<dbReference type="PROSITE" id="PS51266">
    <property type="entry name" value="ZF_CHY"/>
    <property type="match status" value="1"/>
</dbReference>
<reference evidence="5 6" key="1">
    <citation type="journal article" date="2011" name="J. Bacteriol.">
        <title>Genome sequence of Haloplasma contractile, an unusual contractile bacterium from a deep-sea anoxic brine lake.</title>
        <authorList>
            <person name="Antunes A."/>
            <person name="Alam I."/>
            <person name="El Dorry H."/>
            <person name="Siam R."/>
            <person name="Robertson A."/>
            <person name="Bajic V.B."/>
            <person name="Stingl U."/>
        </authorList>
    </citation>
    <scope>NUCLEOTIDE SEQUENCE [LARGE SCALE GENOMIC DNA]</scope>
    <source>
        <strain evidence="5 6">SSD-17B</strain>
    </source>
</reference>
<dbReference type="RefSeq" id="WP_008825187.1">
    <property type="nucleotide sequence ID" value="NZ_AFNU02000005.1"/>
</dbReference>
<dbReference type="PIRSF" id="PIRSF017292">
    <property type="entry name" value="UCP017292_Znf_CHY"/>
    <property type="match status" value="1"/>
</dbReference>
<dbReference type="OrthoDB" id="882119at2"/>
<evidence type="ECO:0000259" key="4">
    <source>
        <dbReference type="PROSITE" id="PS51266"/>
    </source>
</evidence>